<keyword evidence="2" id="KW-0175">Coiled coil</keyword>
<proteinExistence type="predicted"/>
<feature type="region of interest" description="Disordered" evidence="3">
    <location>
        <begin position="879"/>
        <end position="910"/>
    </location>
</feature>
<protein>
    <submittedName>
        <fullName evidence="5">Glycosyltransferase, family 2</fullName>
        <ecNumber evidence="5">2.4.1.-</ecNumber>
    </submittedName>
</protein>
<dbReference type="InterPro" id="IPR006597">
    <property type="entry name" value="Sel1-like"/>
</dbReference>
<dbReference type="CDD" id="cd04184">
    <property type="entry name" value="GT2_RfbC_Mx_like"/>
    <property type="match status" value="1"/>
</dbReference>
<dbReference type="Gene3D" id="3.90.550.10">
    <property type="entry name" value="Spore Coat Polysaccharide Biosynthesis Protein SpsA, Chain A"/>
    <property type="match status" value="2"/>
</dbReference>
<dbReference type="Proteomes" id="UP000032946">
    <property type="component" value="Chromosome"/>
</dbReference>
<dbReference type="EMBL" id="FO818640">
    <property type="protein sequence ID" value="CDM97067.1"/>
    <property type="molecule type" value="Genomic_DNA"/>
</dbReference>
<keyword evidence="1" id="KW-0802">TPR repeat</keyword>
<keyword evidence="5" id="KW-0328">Glycosyltransferase</keyword>
<feature type="repeat" description="TPR" evidence="1">
    <location>
        <begin position="20"/>
        <end position="53"/>
    </location>
</feature>
<feature type="coiled-coil region" evidence="2">
    <location>
        <begin position="6"/>
        <end position="33"/>
    </location>
</feature>
<organism evidence="5 6">
    <name type="scientific">Limnospira indica PCC 8005</name>
    <dbReference type="NCBI Taxonomy" id="376219"/>
    <lineage>
        <taxon>Bacteria</taxon>
        <taxon>Bacillati</taxon>
        <taxon>Cyanobacteriota</taxon>
        <taxon>Cyanophyceae</taxon>
        <taxon>Oscillatoriophycideae</taxon>
        <taxon>Oscillatoriales</taxon>
        <taxon>Sirenicapillariaceae</taxon>
        <taxon>Limnospira</taxon>
    </lineage>
</organism>
<dbReference type="SUPFAM" id="SSF53448">
    <property type="entry name" value="Nucleotide-diphospho-sugar transferases"/>
    <property type="match status" value="2"/>
</dbReference>
<dbReference type="CDD" id="cd04186">
    <property type="entry name" value="GT_2_like_c"/>
    <property type="match status" value="1"/>
</dbReference>
<feature type="repeat" description="TPR" evidence="1">
    <location>
        <begin position="457"/>
        <end position="490"/>
    </location>
</feature>
<feature type="domain" description="Glycosyltransferase 2-like" evidence="4">
    <location>
        <begin position="1204"/>
        <end position="1384"/>
    </location>
</feature>
<feature type="repeat" description="TPR" evidence="1">
    <location>
        <begin position="353"/>
        <end position="386"/>
    </location>
</feature>
<dbReference type="SUPFAM" id="SSF48452">
    <property type="entry name" value="TPR-like"/>
    <property type="match status" value="5"/>
</dbReference>
<feature type="repeat" description="TPR" evidence="1">
    <location>
        <begin position="192"/>
        <end position="225"/>
    </location>
</feature>
<keyword evidence="5" id="KW-0808">Transferase</keyword>
<dbReference type="RefSeq" id="WP_008053461.1">
    <property type="nucleotide sequence ID" value="NZ_FO818640.1"/>
</dbReference>
<sequence length="1606" mass="180785">MSPSELSQTMQAKEILQKSVQFLQQQAEAYLQQGQVDDARKACEQLLKIQPTSAVGLKILGDVSLRGGDLEGAKQNYTKALELQPNWAEVYANLGSLYARSQQWEQAQAAYQKAISIKPEFAGAYRNLAKVWTQLNRPLDAIRTQYKAYTLEPHTVSAQEHLALGDGLMQQGMATEAQACYQNAINLNPNLAAAYQNLGEALKQQGKLQEAATYFRKAIELNNQTPAVSNPVDTLEAAVSTPQDTLAAATAARQVPQPDVLVVGQSAQAPIEKGMGVPISRPVNPETVLQEAKAFCAIKKWEQAVSACQKALRLDPNLAEAYKIQGNALQVLGEMEAAVRSYHKALEVKPQFPEVHANLGSLYAQEDRLEKAVTFYQQAIAQNPNFAGVYRNLAKVLERLGREGEASICLEKAYTLEPNKATPEDHVRLGNTRLAQGKLDQAYESYQRALELNKQLAPAYYGIGKVKAYGQAWSEAEAAYRQAIELDPKSGVFYQGLAECLAGKQDFDGAIALYGQLLQLNPNWAAGYYQIGELRNQQWNLSEAEAAYRKALELDKNLAAAYYGLGRVLLRQERWADVVPVLRQAMALDASGADFELCKGFADALVQTGQLDEAIAFYQKATDLAADNAEVWQKLGDLWRDKQAFDQAIEAYQKANQLDANLFWSHNGLADVLFKLERWSEAVEAYQKAIAIKSDYSWSYNSLAEALVKLERWSEAATAYREAARLNPEFPWSSYNLGEVSVRLQNWEEAVKGYRAAIAVQSDLPGIQQKLADALRERAKGDLDEALGCYLQVMEQEPDNVDTYHKAIEIKPDDSELYVKLADTLARQTQLDGAIVFYQMAQDLDPDNRAIASRLQQVIEKKNEGVDLFIPQETFGETPILPTQKKSRPSEQPILPTQKKSRPSEQRFPIDQESYEQWLRENLPRPADLRQMSQAVNYLGYKPLISVIMPVYNTPEKFLKKAIESVTSQVYPNWELCIADDNSSEPWIKPLLEEYARKDNRIKVAFRTANGHICAASNSALELAIGEYIALLDHDDVITPEALYEVALVLNENPDADMIYSDEDKLDQYGQRVFPYFKPDWCPDSFLARMYTCHLGVYRRELVNQVGNFRIGYEGSQDYDLVLRVTEKTNKIFHIPKILYSWRQHSGSTAYDPNSKLYAYIAAEKALNESFARCGEKAQIVSDHENFPGQYTVRYHIEEHKLVSIIIPTRNLGTTLNHCLQSIFEKSTYPNYEVVVIDNGSDEQETFDIINAWKQKEPQRFSCYEFDVPFNYPQINNYGVTKARGDYLLFLNNDTEVLTPDWIEAMVEQAQRSSIGAVGALLLYPDDTIQHAGVVLGIGGVAGHSHKGYQAHHLGYYNQLVTVNNYSAVTGACLMCRRETFEEVGGLDEELEVAFNDVDFCLKLVSRGYRNIYLPHVVLYHYESKSRGYEDTPEKEERFKRESKIMKQRWRDVLKNDPCYNPNLSRIRQDYGIRLSNDDNQVVAISMSEDKEALLGCAIDSPKLHHPFNEENMLIQGWVIGKHSPAKLIKFICGDRVIGESKMNQERDDVAKVFPDVPHAIDSGFVKTIDVSETPSEVEILILATMEDGNEIPVSTLHLRHGSSDD</sequence>
<dbReference type="PANTHER" id="PTHR44366">
    <property type="entry name" value="UDP-N-ACETYLGLUCOSAMINE--PEPTIDE N-ACETYLGLUCOSAMINYLTRANSFERASE 110 KDA SUBUNIT"/>
    <property type="match status" value="1"/>
</dbReference>
<feature type="repeat" description="TPR" evidence="1">
    <location>
        <begin position="285"/>
        <end position="318"/>
    </location>
</feature>
<evidence type="ECO:0000259" key="4">
    <source>
        <dbReference type="Pfam" id="PF00535"/>
    </source>
</evidence>
<feature type="repeat" description="TPR" evidence="1">
    <location>
        <begin position="815"/>
        <end position="848"/>
    </location>
</feature>
<dbReference type="PANTHER" id="PTHR44366:SF1">
    <property type="entry name" value="UDP-N-ACETYLGLUCOSAMINE--PEPTIDE N-ACETYLGLUCOSAMINYLTRANSFERASE 110 KDA SUBUNIT"/>
    <property type="match status" value="1"/>
</dbReference>
<evidence type="ECO:0000313" key="5">
    <source>
        <dbReference type="EMBL" id="CDM97067.1"/>
    </source>
</evidence>
<dbReference type="GO" id="GO:0006493">
    <property type="term" value="P:protein O-linked glycosylation"/>
    <property type="evidence" value="ECO:0007669"/>
    <property type="project" value="InterPro"/>
</dbReference>
<dbReference type="InterPro" id="IPR037919">
    <property type="entry name" value="OGT"/>
</dbReference>
<name>A0A9P1KJA0_9CYAN</name>
<dbReference type="SMART" id="SM00386">
    <property type="entry name" value="HAT"/>
    <property type="match status" value="6"/>
</dbReference>
<feature type="repeat" description="TPR" evidence="1">
    <location>
        <begin position="158"/>
        <end position="191"/>
    </location>
</feature>
<evidence type="ECO:0000256" key="1">
    <source>
        <dbReference type="PROSITE-ProRule" id="PRU00339"/>
    </source>
</evidence>
<dbReference type="InterPro" id="IPR029044">
    <property type="entry name" value="Nucleotide-diphossugar_trans"/>
</dbReference>
<feature type="repeat" description="TPR" evidence="1">
    <location>
        <begin position="423"/>
        <end position="456"/>
    </location>
</feature>
<evidence type="ECO:0000313" key="6">
    <source>
        <dbReference type="Proteomes" id="UP000032946"/>
    </source>
</evidence>
<dbReference type="Pfam" id="PF13174">
    <property type="entry name" value="TPR_6"/>
    <property type="match status" value="1"/>
</dbReference>
<feature type="repeat" description="TPR" evidence="1">
    <location>
        <begin position="54"/>
        <end position="87"/>
    </location>
</feature>
<feature type="repeat" description="TPR" evidence="1">
    <location>
        <begin position="319"/>
        <end position="352"/>
    </location>
</feature>
<evidence type="ECO:0000256" key="3">
    <source>
        <dbReference type="SAM" id="MobiDB-lite"/>
    </source>
</evidence>
<dbReference type="Gene3D" id="1.25.40.10">
    <property type="entry name" value="Tetratricopeptide repeat domain"/>
    <property type="match status" value="8"/>
</dbReference>
<dbReference type="InterPro" id="IPR019734">
    <property type="entry name" value="TPR_rpt"/>
</dbReference>
<feature type="repeat" description="TPR" evidence="1">
    <location>
        <begin position="697"/>
        <end position="730"/>
    </location>
</feature>
<dbReference type="SMART" id="SM00028">
    <property type="entry name" value="TPR"/>
    <property type="match status" value="22"/>
</dbReference>
<feature type="domain" description="Glycosyltransferase 2-like" evidence="4">
    <location>
        <begin position="946"/>
        <end position="1106"/>
    </location>
</feature>
<dbReference type="InterPro" id="IPR001173">
    <property type="entry name" value="Glyco_trans_2-like"/>
</dbReference>
<gene>
    <name evidence="5" type="ORF">ARTHRO_50034</name>
</gene>
<dbReference type="Pfam" id="PF13414">
    <property type="entry name" value="TPR_11"/>
    <property type="match status" value="6"/>
</dbReference>
<accession>A0A9P1KJA0</accession>
<dbReference type="EC" id="2.4.1.-" evidence="5"/>
<reference evidence="5 6" key="1">
    <citation type="submission" date="2014-02" db="EMBL/GenBank/DDBJ databases">
        <authorList>
            <person name="Genoscope - CEA"/>
        </authorList>
    </citation>
    <scope>NUCLEOTIDE SEQUENCE [LARGE SCALE GENOMIC DNA]</scope>
    <source>
        <strain evidence="5 6">PCC 8005</strain>
    </source>
</reference>
<dbReference type="PROSITE" id="PS50005">
    <property type="entry name" value="TPR"/>
    <property type="match status" value="15"/>
</dbReference>
<dbReference type="GO" id="GO:0006396">
    <property type="term" value="P:RNA processing"/>
    <property type="evidence" value="ECO:0007669"/>
    <property type="project" value="InterPro"/>
</dbReference>
<evidence type="ECO:0000256" key="2">
    <source>
        <dbReference type="SAM" id="Coils"/>
    </source>
</evidence>
<feature type="repeat" description="TPR" evidence="1">
    <location>
        <begin position="629"/>
        <end position="662"/>
    </location>
</feature>
<feature type="repeat" description="TPR" evidence="1">
    <location>
        <begin position="88"/>
        <end position="121"/>
    </location>
</feature>
<dbReference type="SMART" id="SM00671">
    <property type="entry name" value="SEL1"/>
    <property type="match status" value="4"/>
</dbReference>
<dbReference type="Pfam" id="PF00535">
    <property type="entry name" value="Glycos_transf_2"/>
    <property type="match status" value="2"/>
</dbReference>
<dbReference type="GO" id="GO:0097363">
    <property type="term" value="F:protein O-acetylglucosaminyltransferase activity"/>
    <property type="evidence" value="ECO:0007669"/>
    <property type="project" value="TreeGrafter"/>
</dbReference>
<keyword evidence="6" id="KW-1185">Reference proteome</keyword>
<dbReference type="InterPro" id="IPR011990">
    <property type="entry name" value="TPR-like_helical_dom_sf"/>
</dbReference>
<feature type="repeat" description="TPR" evidence="1">
    <location>
        <begin position="387"/>
        <end position="420"/>
    </location>
</feature>
<dbReference type="InterPro" id="IPR003107">
    <property type="entry name" value="HAT"/>
</dbReference>
<dbReference type="PROSITE" id="PS50293">
    <property type="entry name" value="TPR_REGION"/>
    <property type="match status" value="4"/>
</dbReference>
<dbReference type="Pfam" id="PF14559">
    <property type="entry name" value="TPR_19"/>
    <property type="match status" value="1"/>
</dbReference>
<feature type="repeat" description="TPR" evidence="1">
    <location>
        <begin position="525"/>
        <end position="558"/>
    </location>
</feature>
<dbReference type="Pfam" id="PF13181">
    <property type="entry name" value="TPR_8"/>
    <property type="match status" value="1"/>
</dbReference>